<keyword evidence="15" id="KW-1185">Reference proteome</keyword>
<dbReference type="InterPro" id="IPR036942">
    <property type="entry name" value="Beta-barrel_TonB_sf"/>
</dbReference>
<feature type="region of interest" description="Disordered" evidence="10">
    <location>
        <begin position="366"/>
        <end position="388"/>
    </location>
</feature>
<evidence type="ECO:0000256" key="5">
    <source>
        <dbReference type="ARBA" id="ARBA00023077"/>
    </source>
</evidence>
<dbReference type="Proteomes" id="UP001595621">
    <property type="component" value="Unassembled WGS sequence"/>
</dbReference>
<dbReference type="Pfam" id="PF07715">
    <property type="entry name" value="Plug"/>
    <property type="match status" value="1"/>
</dbReference>
<dbReference type="Gene3D" id="2.40.170.20">
    <property type="entry name" value="TonB-dependent receptor, beta-barrel domain"/>
    <property type="match status" value="1"/>
</dbReference>
<evidence type="ECO:0000256" key="6">
    <source>
        <dbReference type="ARBA" id="ARBA00023136"/>
    </source>
</evidence>
<evidence type="ECO:0000259" key="13">
    <source>
        <dbReference type="Pfam" id="PF07715"/>
    </source>
</evidence>
<name>A0ABV7GF76_9GAMM</name>
<keyword evidence="14" id="KW-0675">Receptor</keyword>
<dbReference type="PANTHER" id="PTHR47234">
    <property type="match status" value="1"/>
</dbReference>
<comment type="caution">
    <text evidence="14">The sequence shown here is derived from an EMBL/GenBank/DDBJ whole genome shotgun (WGS) entry which is preliminary data.</text>
</comment>
<dbReference type="InterPro" id="IPR000531">
    <property type="entry name" value="Beta-barrel_TonB"/>
</dbReference>
<comment type="similarity">
    <text evidence="8 9">Belongs to the TonB-dependent receptor family.</text>
</comment>
<evidence type="ECO:0000256" key="3">
    <source>
        <dbReference type="ARBA" id="ARBA00022452"/>
    </source>
</evidence>
<dbReference type="InterPro" id="IPR039426">
    <property type="entry name" value="TonB-dep_rcpt-like"/>
</dbReference>
<dbReference type="Pfam" id="PF00593">
    <property type="entry name" value="TonB_dep_Rec_b-barrel"/>
    <property type="match status" value="1"/>
</dbReference>
<evidence type="ECO:0000256" key="7">
    <source>
        <dbReference type="ARBA" id="ARBA00023237"/>
    </source>
</evidence>
<keyword evidence="3 8" id="KW-1134">Transmembrane beta strand</keyword>
<evidence type="ECO:0000256" key="2">
    <source>
        <dbReference type="ARBA" id="ARBA00022448"/>
    </source>
</evidence>
<comment type="subcellular location">
    <subcellularLocation>
        <location evidence="1 8">Cell outer membrane</location>
        <topology evidence="1 8">Multi-pass membrane protein</topology>
    </subcellularLocation>
</comment>
<dbReference type="InterPro" id="IPR012910">
    <property type="entry name" value="Plug_dom"/>
</dbReference>
<protein>
    <submittedName>
        <fullName evidence="14">TonB-dependent receptor domain-containing protein</fullName>
    </submittedName>
</protein>
<evidence type="ECO:0000256" key="4">
    <source>
        <dbReference type="ARBA" id="ARBA00022692"/>
    </source>
</evidence>
<feature type="domain" description="TonB-dependent receptor-like beta-barrel" evidence="12">
    <location>
        <begin position="425"/>
        <end position="976"/>
    </location>
</feature>
<evidence type="ECO:0000313" key="14">
    <source>
        <dbReference type="EMBL" id="MFC3137697.1"/>
    </source>
</evidence>
<keyword evidence="2 8" id="KW-0813">Transport</keyword>
<evidence type="ECO:0000256" key="11">
    <source>
        <dbReference type="SAM" id="SignalP"/>
    </source>
</evidence>
<reference evidence="15" key="1">
    <citation type="journal article" date="2019" name="Int. J. Syst. Evol. Microbiol.">
        <title>The Global Catalogue of Microorganisms (GCM) 10K type strain sequencing project: providing services to taxonomists for standard genome sequencing and annotation.</title>
        <authorList>
            <consortium name="The Broad Institute Genomics Platform"/>
            <consortium name="The Broad Institute Genome Sequencing Center for Infectious Disease"/>
            <person name="Wu L."/>
            <person name="Ma J."/>
        </authorList>
    </citation>
    <scope>NUCLEOTIDE SEQUENCE [LARGE SCALE GENOMIC DNA]</scope>
    <source>
        <strain evidence="15">KCTC 52277</strain>
    </source>
</reference>
<proteinExistence type="inferred from homology"/>
<keyword evidence="7 8" id="KW-0998">Cell outer membrane</keyword>
<sequence length="1011" mass="111789">MNKKKITSAVQAVILGLTPAIAFAADDAIEVQGVSNAQQNSSQAAAEEKVEKITVTGSRIKRDSFSVATPLATLGKDAIEDAGTGSLAAILVDEIPQISEGTSNANSQSSVQNTGLSTIDLRELGTSRTLTLIDGRRVVSNSYSGNYVSLSTIPSSFVDKVEIITGGASATYGSDAVAGVVNIITQQDQEGFSFNVRGGRTEDGGGEELGIDADYGTTYADGAGYFFFATSYDKDKGVDFWDRERAQQEDSWRYDKNRMCNTMYTAQYDPDLKTAYQCMRDITPADWTAKSDSIYGGVFDEKHSAKPDSGFWYDGQTLRDDWHEEKHGINFNQFTWLRVPDEAISAAVKTEYEFDTGTEAYFQLQYSRNKSRNPKSPESADENERGPLWNPELGEFEEFRVGRIPKDNPFMPEAIRDQASSKGVKWDRNFAEVGNIINENTRTTYRTWAGIRGYVFEDWEWDLSVGYGNFKQEQVRSNEIDLVRLQNALNAEQLDNGTIQCKDADARADGCVPVNLFGAGSISAEAADYIRATPTIDTEITMTNVLGYVTGDLFELPAGQVASAFGFEYRRDTQKVGTNAPNGGISFNHVPDFEGSVDVYEVFGEASVPLLRDVTAAKSLSLDLSLRLADYSWSNTGVLSSYKAGLVYEPTDGYMVRANWATAQRAPSITELISPPRGDFDSFDDICDGVTADSTESYASNCRAEAGIAKTIAEEGEFEDDNTGYSPNVGNEELIEESAETFTLGISIAPEFLDGLQIAVDYYDISIEDAMTSYGNEEIIEFCYDSSLPYGEDNEFCQAITRDGSGQIIEIQQKVINADEIRTSGYDVAMAYKYDLNDWGDIKLKLDWTHVLDYEVTKTGPEGQFTKEYVGLLSSDIFEDKASASLTWYKDDWRVRWSTRFKSSVRRSQDAHDDWVEYMEANDKNCAAGADTCVENPEPLWGNELPSVTTHNLSVSYDWEIDDSTDLRLYGGVNNLFDEKGPFIIGGRGNFDSAYGGGRGRYMFLGARLQF</sequence>
<dbReference type="PANTHER" id="PTHR47234:SF2">
    <property type="entry name" value="TONB-DEPENDENT RECEPTOR"/>
    <property type="match status" value="1"/>
</dbReference>
<keyword evidence="4 8" id="KW-0812">Transmembrane</keyword>
<keyword evidence="5 9" id="KW-0798">TonB box</keyword>
<feature type="chain" id="PRO_5045258579" evidence="11">
    <location>
        <begin position="25"/>
        <end position="1011"/>
    </location>
</feature>
<dbReference type="EMBL" id="JBHRTD010000006">
    <property type="protein sequence ID" value="MFC3137697.1"/>
    <property type="molecule type" value="Genomic_DNA"/>
</dbReference>
<organism evidence="14 15">
    <name type="scientific">Shewanella submarina</name>
    <dbReference type="NCBI Taxonomy" id="2016376"/>
    <lineage>
        <taxon>Bacteria</taxon>
        <taxon>Pseudomonadati</taxon>
        <taxon>Pseudomonadota</taxon>
        <taxon>Gammaproteobacteria</taxon>
        <taxon>Alteromonadales</taxon>
        <taxon>Shewanellaceae</taxon>
        <taxon>Shewanella</taxon>
    </lineage>
</organism>
<evidence type="ECO:0000256" key="8">
    <source>
        <dbReference type="PROSITE-ProRule" id="PRU01360"/>
    </source>
</evidence>
<evidence type="ECO:0000256" key="9">
    <source>
        <dbReference type="RuleBase" id="RU003357"/>
    </source>
</evidence>
<evidence type="ECO:0000313" key="15">
    <source>
        <dbReference type="Proteomes" id="UP001595621"/>
    </source>
</evidence>
<dbReference type="PROSITE" id="PS52016">
    <property type="entry name" value="TONB_DEPENDENT_REC_3"/>
    <property type="match status" value="1"/>
</dbReference>
<dbReference type="InterPro" id="IPR037066">
    <property type="entry name" value="Plug_dom_sf"/>
</dbReference>
<evidence type="ECO:0000256" key="10">
    <source>
        <dbReference type="SAM" id="MobiDB-lite"/>
    </source>
</evidence>
<dbReference type="SUPFAM" id="SSF56935">
    <property type="entry name" value="Porins"/>
    <property type="match status" value="1"/>
</dbReference>
<gene>
    <name evidence="14" type="ORF">ACFOE0_05765</name>
</gene>
<dbReference type="Gene3D" id="2.170.130.10">
    <property type="entry name" value="TonB-dependent receptor, plug domain"/>
    <property type="match status" value="1"/>
</dbReference>
<dbReference type="RefSeq" id="WP_248935067.1">
    <property type="nucleotide sequence ID" value="NZ_JAKILF010000002.1"/>
</dbReference>
<keyword evidence="6 8" id="KW-0472">Membrane</keyword>
<feature type="signal peptide" evidence="11">
    <location>
        <begin position="1"/>
        <end position="24"/>
    </location>
</feature>
<evidence type="ECO:0000256" key="1">
    <source>
        <dbReference type="ARBA" id="ARBA00004571"/>
    </source>
</evidence>
<evidence type="ECO:0000259" key="12">
    <source>
        <dbReference type="Pfam" id="PF00593"/>
    </source>
</evidence>
<keyword evidence="11" id="KW-0732">Signal</keyword>
<accession>A0ABV7GF76</accession>
<feature type="domain" description="TonB-dependent receptor plug" evidence="13">
    <location>
        <begin position="67"/>
        <end position="180"/>
    </location>
</feature>